<dbReference type="InterPro" id="IPR045866">
    <property type="entry name" value="FAM210A/B-like"/>
</dbReference>
<evidence type="ECO:0000256" key="3">
    <source>
        <dbReference type="ARBA" id="ARBA00022989"/>
    </source>
</evidence>
<sequence>MAISIRLLCRNHRFFQNTIRTVEWSRKKEFPLRILPREICYHKGLLQKPLSVGNDFGLCSIRLRLCSTQSGNDNTKSSQPDDQKKPGLIQRFKQMYRDYWYVLVPVHMATSAVWLGGFYYAVRSGVDAVSLLESIGVSEKLMEPLKQSGAGYFAFTFALYKAATPLRYAVTLGGTTYAINKLTAIGWIKPVPSRERIKEMLQEKKDNIQDKFNESKQHYQVQMKEKQTQVIDEMRRYKSEMRNMKSKIKKM</sequence>
<gene>
    <name evidence="8" type="ORF">LNINA_LOCUS9351</name>
</gene>
<evidence type="ECO:0000256" key="6">
    <source>
        <dbReference type="SAM" id="Phobius"/>
    </source>
</evidence>
<keyword evidence="3 6" id="KW-1133">Transmembrane helix</keyword>
<evidence type="ECO:0000256" key="2">
    <source>
        <dbReference type="ARBA" id="ARBA00022692"/>
    </source>
</evidence>
<evidence type="ECO:0000256" key="5">
    <source>
        <dbReference type="ARBA" id="ARBA00023136"/>
    </source>
</evidence>
<proteinExistence type="predicted"/>
<evidence type="ECO:0000313" key="9">
    <source>
        <dbReference type="Proteomes" id="UP001497472"/>
    </source>
</evidence>
<evidence type="ECO:0000256" key="4">
    <source>
        <dbReference type="ARBA" id="ARBA00023054"/>
    </source>
</evidence>
<dbReference type="EMBL" id="CAVLEF010000040">
    <property type="protein sequence ID" value="CAK1550108.1"/>
    <property type="molecule type" value="Genomic_DNA"/>
</dbReference>
<dbReference type="Proteomes" id="UP001497472">
    <property type="component" value="Unassembled WGS sequence"/>
</dbReference>
<dbReference type="GO" id="GO:0005739">
    <property type="term" value="C:mitochondrion"/>
    <property type="evidence" value="ECO:0007669"/>
    <property type="project" value="TreeGrafter"/>
</dbReference>
<reference evidence="8 9" key="1">
    <citation type="submission" date="2023-11" db="EMBL/GenBank/DDBJ databases">
        <authorList>
            <person name="Okamura Y."/>
        </authorList>
    </citation>
    <scope>NUCLEOTIDE SEQUENCE [LARGE SCALE GENOMIC DNA]</scope>
</reference>
<comment type="caution">
    <text evidence="8">The sequence shown here is derived from an EMBL/GenBank/DDBJ whole genome shotgun (WGS) entry which is preliminary data.</text>
</comment>
<keyword evidence="5 6" id="KW-0472">Membrane</keyword>
<organism evidence="8 9">
    <name type="scientific">Leptosia nina</name>
    <dbReference type="NCBI Taxonomy" id="320188"/>
    <lineage>
        <taxon>Eukaryota</taxon>
        <taxon>Metazoa</taxon>
        <taxon>Ecdysozoa</taxon>
        <taxon>Arthropoda</taxon>
        <taxon>Hexapoda</taxon>
        <taxon>Insecta</taxon>
        <taxon>Pterygota</taxon>
        <taxon>Neoptera</taxon>
        <taxon>Endopterygota</taxon>
        <taxon>Lepidoptera</taxon>
        <taxon>Glossata</taxon>
        <taxon>Ditrysia</taxon>
        <taxon>Papilionoidea</taxon>
        <taxon>Pieridae</taxon>
        <taxon>Pierinae</taxon>
        <taxon>Leptosia</taxon>
    </lineage>
</organism>
<feature type="domain" description="DUF1279" evidence="7">
    <location>
        <begin position="90"/>
        <end position="176"/>
    </location>
</feature>
<dbReference type="PANTHER" id="PTHR21377">
    <property type="entry name" value="PROTEIN FAM210B, MITOCHONDRIAL"/>
    <property type="match status" value="1"/>
</dbReference>
<dbReference type="PANTHER" id="PTHR21377:SF1">
    <property type="entry name" value="PROTEIN FAM210A"/>
    <property type="match status" value="1"/>
</dbReference>
<dbReference type="Pfam" id="PF06916">
    <property type="entry name" value="FAM210A-B_dom"/>
    <property type="match status" value="1"/>
</dbReference>
<name>A0AAV1JPG3_9NEOP</name>
<feature type="transmembrane region" description="Helical" evidence="6">
    <location>
        <begin position="99"/>
        <end position="122"/>
    </location>
</feature>
<keyword evidence="4" id="KW-0175">Coiled coil</keyword>
<evidence type="ECO:0000256" key="1">
    <source>
        <dbReference type="ARBA" id="ARBA00004167"/>
    </source>
</evidence>
<keyword evidence="9" id="KW-1185">Reference proteome</keyword>
<accession>A0AAV1JPG3</accession>
<dbReference type="InterPro" id="IPR009688">
    <property type="entry name" value="FAM210A/B-like_dom"/>
</dbReference>
<dbReference type="GO" id="GO:0016020">
    <property type="term" value="C:membrane"/>
    <property type="evidence" value="ECO:0007669"/>
    <property type="project" value="UniProtKB-SubCell"/>
</dbReference>
<comment type="subcellular location">
    <subcellularLocation>
        <location evidence="1">Membrane</location>
        <topology evidence="1">Single-pass membrane protein</topology>
    </subcellularLocation>
</comment>
<protein>
    <recommendedName>
        <fullName evidence="7">DUF1279 domain-containing protein</fullName>
    </recommendedName>
</protein>
<keyword evidence="2 6" id="KW-0812">Transmembrane</keyword>
<evidence type="ECO:0000313" key="8">
    <source>
        <dbReference type="EMBL" id="CAK1550108.1"/>
    </source>
</evidence>
<dbReference type="AlphaFoldDB" id="A0AAV1JPG3"/>
<evidence type="ECO:0000259" key="7">
    <source>
        <dbReference type="Pfam" id="PF06916"/>
    </source>
</evidence>